<feature type="compositionally biased region" description="Low complexity" evidence="7">
    <location>
        <begin position="446"/>
        <end position="455"/>
    </location>
</feature>
<feature type="compositionally biased region" description="Polar residues" evidence="7">
    <location>
        <begin position="322"/>
        <end position="340"/>
    </location>
</feature>
<evidence type="ECO:0000256" key="2">
    <source>
        <dbReference type="ARBA" id="ARBA00022490"/>
    </source>
</evidence>
<evidence type="ECO:0000256" key="6">
    <source>
        <dbReference type="SAM" id="Coils"/>
    </source>
</evidence>
<evidence type="ECO:0000256" key="1">
    <source>
        <dbReference type="ARBA" id="ARBA00004245"/>
    </source>
</evidence>
<evidence type="ECO:0000256" key="7">
    <source>
        <dbReference type="SAM" id="MobiDB-lite"/>
    </source>
</evidence>
<dbReference type="GO" id="GO:0005543">
    <property type="term" value="F:phospholipid binding"/>
    <property type="evidence" value="ECO:0007669"/>
    <property type="project" value="TreeGrafter"/>
</dbReference>
<dbReference type="GO" id="GO:0007010">
    <property type="term" value="P:cytoskeleton organization"/>
    <property type="evidence" value="ECO:0007669"/>
    <property type="project" value="TreeGrafter"/>
</dbReference>
<feature type="compositionally biased region" description="Basic and acidic residues" evidence="7">
    <location>
        <begin position="345"/>
        <end position="355"/>
    </location>
</feature>
<feature type="compositionally biased region" description="Low complexity" evidence="7">
    <location>
        <begin position="837"/>
        <end position="851"/>
    </location>
</feature>
<dbReference type="OrthoDB" id="27823at2759"/>
<keyword evidence="4" id="KW-0206">Cytoskeleton</keyword>
<dbReference type="PANTHER" id="PTHR23065">
    <property type="entry name" value="PROLINE-SERINE-THREONINE PHOSPHATASE INTERACTING PROTEIN 1"/>
    <property type="match status" value="1"/>
</dbReference>
<feature type="domain" description="F-BAR" evidence="8">
    <location>
        <begin position="12"/>
        <end position="265"/>
    </location>
</feature>
<evidence type="ECO:0000256" key="5">
    <source>
        <dbReference type="PROSITE-ProRule" id="PRU01077"/>
    </source>
</evidence>
<dbReference type="STRING" id="1051890.A0A3N4LDR5"/>
<feature type="compositionally biased region" description="Low complexity" evidence="7">
    <location>
        <begin position="465"/>
        <end position="474"/>
    </location>
</feature>
<keyword evidence="2" id="KW-0963">Cytoplasm</keyword>
<dbReference type="AlphaFoldDB" id="A0A3N4LDR5"/>
<reference evidence="9 10" key="1">
    <citation type="journal article" date="2018" name="Nat. Ecol. Evol.">
        <title>Pezizomycetes genomes reveal the molecular basis of ectomycorrhizal truffle lifestyle.</title>
        <authorList>
            <person name="Murat C."/>
            <person name="Payen T."/>
            <person name="Noel B."/>
            <person name="Kuo A."/>
            <person name="Morin E."/>
            <person name="Chen J."/>
            <person name="Kohler A."/>
            <person name="Krizsan K."/>
            <person name="Balestrini R."/>
            <person name="Da Silva C."/>
            <person name="Montanini B."/>
            <person name="Hainaut M."/>
            <person name="Levati E."/>
            <person name="Barry K.W."/>
            <person name="Belfiori B."/>
            <person name="Cichocki N."/>
            <person name="Clum A."/>
            <person name="Dockter R.B."/>
            <person name="Fauchery L."/>
            <person name="Guy J."/>
            <person name="Iotti M."/>
            <person name="Le Tacon F."/>
            <person name="Lindquist E.A."/>
            <person name="Lipzen A."/>
            <person name="Malagnac F."/>
            <person name="Mello A."/>
            <person name="Molinier V."/>
            <person name="Miyauchi S."/>
            <person name="Poulain J."/>
            <person name="Riccioni C."/>
            <person name="Rubini A."/>
            <person name="Sitrit Y."/>
            <person name="Splivallo R."/>
            <person name="Traeger S."/>
            <person name="Wang M."/>
            <person name="Zifcakova L."/>
            <person name="Wipf D."/>
            <person name="Zambonelli A."/>
            <person name="Paolocci F."/>
            <person name="Nowrousian M."/>
            <person name="Ottonello S."/>
            <person name="Baldrian P."/>
            <person name="Spatafora J.W."/>
            <person name="Henrissat B."/>
            <person name="Nagy L.G."/>
            <person name="Aury J.M."/>
            <person name="Wincker P."/>
            <person name="Grigoriev I.V."/>
            <person name="Bonfante P."/>
            <person name="Martin F.M."/>
        </authorList>
    </citation>
    <scope>NUCLEOTIDE SEQUENCE [LARGE SCALE GENOMIC DNA]</scope>
    <source>
        <strain evidence="9 10">ATCC MYA-4762</strain>
    </source>
</reference>
<dbReference type="CDD" id="cd07651">
    <property type="entry name" value="F-BAR_PombeCdc15_like"/>
    <property type="match status" value="1"/>
</dbReference>
<keyword evidence="3" id="KW-0597">Phosphoprotein</keyword>
<name>A0A3N4LDR5_9PEZI</name>
<keyword evidence="10" id="KW-1185">Reference proteome</keyword>
<comment type="subcellular location">
    <subcellularLocation>
        <location evidence="1">Cytoplasm</location>
        <location evidence="1">Cytoskeleton</location>
    </subcellularLocation>
</comment>
<dbReference type="FunFam" id="1.20.1270.60:FF:000045">
    <property type="entry name" value="Cell division control protein"/>
    <property type="match status" value="1"/>
</dbReference>
<dbReference type="InterPro" id="IPR027267">
    <property type="entry name" value="AH/BAR_dom_sf"/>
</dbReference>
<dbReference type="GO" id="GO:0120104">
    <property type="term" value="C:mitotic actomyosin contractile ring, proximal layer"/>
    <property type="evidence" value="ECO:0007669"/>
    <property type="project" value="TreeGrafter"/>
</dbReference>
<feature type="compositionally biased region" description="Basic and acidic residues" evidence="7">
    <location>
        <begin position="407"/>
        <end position="416"/>
    </location>
</feature>
<dbReference type="Proteomes" id="UP000267821">
    <property type="component" value="Unassembled WGS sequence"/>
</dbReference>
<dbReference type="InterPro" id="IPR001060">
    <property type="entry name" value="FCH_dom"/>
</dbReference>
<dbReference type="PROSITE" id="PS51741">
    <property type="entry name" value="F_BAR"/>
    <property type="match status" value="1"/>
</dbReference>
<evidence type="ECO:0000313" key="10">
    <source>
        <dbReference type="Proteomes" id="UP000267821"/>
    </source>
</evidence>
<evidence type="ECO:0000259" key="8">
    <source>
        <dbReference type="PROSITE" id="PS51741"/>
    </source>
</evidence>
<dbReference type="GO" id="GO:0009898">
    <property type="term" value="C:cytoplasmic side of plasma membrane"/>
    <property type="evidence" value="ECO:0007669"/>
    <property type="project" value="TreeGrafter"/>
</dbReference>
<dbReference type="PANTHER" id="PTHR23065:SF7">
    <property type="entry name" value="NOSTRIN, ISOFORM H"/>
    <property type="match status" value="1"/>
</dbReference>
<proteinExistence type="predicted"/>
<dbReference type="SMART" id="SM00055">
    <property type="entry name" value="FCH"/>
    <property type="match status" value="1"/>
</dbReference>
<dbReference type="Gene3D" id="1.20.1270.60">
    <property type="entry name" value="Arfaptin homology (AH) domain/BAR domain"/>
    <property type="match status" value="1"/>
</dbReference>
<accession>A0A3N4LDR5</accession>
<feature type="compositionally biased region" description="Polar residues" evidence="7">
    <location>
        <begin position="496"/>
        <end position="508"/>
    </location>
</feature>
<protein>
    <recommendedName>
        <fullName evidence="8">F-BAR domain-containing protein</fullName>
    </recommendedName>
</protein>
<feature type="compositionally biased region" description="Polar residues" evidence="7">
    <location>
        <begin position="681"/>
        <end position="693"/>
    </location>
</feature>
<sequence>MPPQLLLTYHVYSVANNFWGKDDAGVEPLIQRMANAKTTCDELKNFYSVRAAIEEDYAKKLLSLSRKPFGSCESGSLKASMDVLRAETESSGKAHQNVALQIKTDLEEPLARFSGAMRERRKIVQGGIEKLLKVKIQQTQAVNKTRDRYEQDCLRIKGYLAQGHMVQGQEERKNKAKLEKTQASLQHSNADYQNAVKALQETTERWNKQWREASDVFQDLDEDRIDKLKSSMWTFVNIAATVCVSDDQSCEKVRVALENCEVDKDITAFIADKGTGSEIPEDAPKYINFSRGDVEDEGDTRSEAGESSYSIAQFSRPGNYRRPSSASKSTYSEATENGNSARRRNSTDSKTDRESTPGSSGVRPGSSHRTESEYSAATSLSSSNSDAPRRGGTLKGPSSQYPPNSSPREESVREDDQSSIARKRGFFASSPFRRKSKSEKRDREQQLLQKQMHQRQQTEQDQKQRVQQRMSQAQIMPPPQNSRNPWGPEAARGYTAGSQEFRSPTRQSHLVGVEMRSSPEPLDPRTSFQLNVGENVFDVAPPDNRPPSEIHPNQRQQQDQKPSEEENTEMDPIAQALAELKGVGNTSNTGSVRKTADRYYGITTPAPPSGGPSIVNDGTVQPRGNPPPTYMAPKRSALDAPAPAHTSAAMQQTLRKYRNDTEYMLDGPPQMPAALQDPPMRTNSGQSMRQRANTVGYDRPSSARNSAEAPRAPSPNPPQNNRSVSPRPQGYGDPRYSGNVSPKPPLDGRGPSPNPYQQAQSRPSTAHTYKRGSGGMEYYQQLQPPQQYQQHAQQHAQQQQMRRTPSPNPMAANQDLVRNASPACYRPYTPNAQALVQQPQQQGRPRSQHSGSFSQVDGHSGAIESFGRRGRNSYYDSGTAGYGGQSSQMAVARPRSKSVVDTARGGSFARDGRPILYYGL</sequence>
<evidence type="ECO:0000256" key="3">
    <source>
        <dbReference type="ARBA" id="ARBA00022553"/>
    </source>
</evidence>
<dbReference type="EMBL" id="ML121564">
    <property type="protein sequence ID" value="RPB21027.1"/>
    <property type="molecule type" value="Genomic_DNA"/>
</dbReference>
<dbReference type="InParanoid" id="A0A3N4LDR5"/>
<dbReference type="Pfam" id="PF00611">
    <property type="entry name" value="FCH"/>
    <property type="match status" value="1"/>
</dbReference>
<organism evidence="9 10">
    <name type="scientific">Terfezia boudieri ATCC MYA-4762</name>
    <dbReference type="NCBI Taxonomy" id="1051890"/>
    <lineage>
        <taxon>Eukaryota</taxon>
        <taxon>Fungi</taxon>
        <taxon>Dikarya</taxon>
        <taxon>Ascomycota</taxon>
        <taxon>Pezizomycotina</taxon>
        <taxon>Pezizomycetes</taxon>
        <taxon>Pezizales</taxon>
        <taxon>Pezizaceae</taxon>
        <taxon>Terfezia</taxon>
    </lineage>
</organism>
<feature type="coiled-coil region" evidence="6">
    <location>
        <begin position="166"/>
        <end position="209"/>
    </location>
</feature>
<feature type="compositionally biased region" description="Low complexity" evidence="7">
    <location>
        <begin position="779"/>
        <end position="800"/>
    </location>
</feature>
<dbReference type="SUPFAM" id="SSF103657">
    <property type="entry name" value="BAR/IMD domain-like"/>
    <property type="match status" value="1"/>
</dbReference>
<feature type="compositionally biased region" description="Polar residues" evidence="7">
    <location>
        <begin position="755"/>
        <end position="767"/>
    </location>
</feature>
<dbReference type="InterPro" id="IPR031160">
    <property type="entry name" value="F_BAR_dom"/>
</dbReference>
<keyword evidence="5 6" id="KW-0175">Coiled coil</keyword>
<evidence type="ECO:0000313" key="9">
    <source>
        <dbReference type="EMBL" id="RPB21027.1"/>
    </source>
</evidence>
<gene>
    <name evidence="9" type="ORF">L211DRAFT_851770</name>
</gene>
<feature type="compositionally biased region" description="Low complexity" evidence="7">
    <location>
        <begin position="373"/>
        <end position="386"/>
    </location>
</feature>
<feature type="region of interest" description="Disordered" evidence="7">
    <location>
        <begin position="275"/>
        <end position="906"/>
    </location>
</feature>
<feature type="compositionally biased region" description="Polar residues" evidence="7">
    <location>
        <begin position="551"/>
        <end position="560"/>
    </location>
</feature>
<evidence type="ECO:0000256" key="4">
    <source>
        <dbReference type="ARBA" id="ARBA00023212"/>
    </source>
</evidence>